<comment type="caution">
    <text evidence="7">The sequence shown here is derived from an EMBL/GenBank/DDBJ whole genome shotgun (WGS) entry which is preliminary data.</text>
</comment>
<reference evidence="7 8" key="1">
    <citation type="submission" date="2020-02" db="EMBL/GenBank/DDBJ databases">
        <title>Draft genome sequence of Haematococcus lacustris strain NIES-144.</title>
        <authorList>
            <person name="Morimoto D."/>
            <person name="Nakagawa S."/>
            <person name="Yoshida T."/>
            <person name="Sawayama S."/>
        </authorList>
    </citation>
    <scope>NUCLEOTIDE SEQUENCE [LARGE SCALE GENOMIC DNA]</scope>
    <source>
        <strain evidence="7 8">NIES-144</strain>
    </source>
</reference>
<dbReference type="InterPro" id="IPR008271">
    <property type="entry name" value="Ser/Thr_kinase_AS"/>
</dbReference>
<dbReference type="PROSITE" id="PS50011">
    <property type="entry name" value="PROTEIN_KINASE_DOM"/>
    <property type="match status" value="1"/>
</dbReference>
<dbReference type="SUPFAM" id="SSF56112">
    <property type="entry name" value="Protein kinase-like (PK-like)"/>
    <property type="match status" value="1"/>
</dbReference>
<evidence type="ECO:0000256" key="3">
    <source>
        <dbReference type="ARBA" id="ARBA00022741"/>
    </source>
</evidence>
<dbReference type="PROSITE" id="PS00108">
    <property type="entry name" value="PROTEIN_KINASE_ST"/>
    <property type="match status" value="1"/>
</dbReference>
<protein>
    <recommendedName>
        <fullName evidence="6">Protein kinase domain-containing protein</fullName>
    </recommendedName>
</protein>
<feature type="non-terminal residue" evidence="7">
    <location>
        <position position="1"/>
    </location>
</feature>
<dbReference type="Proteomes" id="UP000485058">
    <property type="component" value="Unassembled WGS sequence"/>
</dbReference>
<dbReference type="PANTHER" id="PTHR24349">
    <property type="entry name" value="SERINE/THREONINE-PROTEIN KINASE"/>
    <property type="match status" value="1"/>
</dbReference>
<evidence type="ECO:0000256" key="1">
    <source>
        <dbReference type="ARBA" id="ARBA00022527"/>
    </source>
</evidence>
<accession>A0A6A0AKI6</accession>
<evidence type="ECO:0000313" key="8">
    <source>
        <dbReference type="Proteomes" id="UP000485058"/>
    </source>
</evidence>
<dbReference type="InterPro" id="IPR011009">
    <property type="entry name" value="Kinase-like_dom_sf"/>
</dbReference>
<dbReference type="Gene3D" id="1.10.510.10">
    <property type="entry name" value="Transferase(Phosphotransferase) domain 1"/>
    <property type="match status" value="1"/>
</dbReference>
<keyword evidence="2" id="KW-0808">Transferase</keyword>
<evidence type="ECO:0000313" key="7">
    <source>
        <dbReference type="EMBL" id="GFH32337.1"/>
    </source>
</evidence>
<evidence type="ECO:0000259" key="6">
    <source>
        <dbReference type="PROSITE" id="PS50011"/>
    </source>
</evidence>
<dbReference type="GO" id="GO:0005524">
    <property type="term" value="F:ATP binding"/>
    <property type="evidence" value="ECO:0007669"/>
    <property type="project" value="UniProtKB-KW"/>
</dbReference>
<name>A0A6A0AKI6_HAELA</name>
<keyword evidence="3" id="KW-0547">Nucleotide-binding</keyword>
<keyword evidence="4" id="KW-0418">Kinase</keyword>
<evidence type="ECO:0000256" key="4">
    <source>
        <dbReference type="ARBA" id="ARBA00022777"/>
    </source>
</evidence>
<sequence>MVGVVHHCQELGVMHRDLKPENFLLTSKGPEGELKLTDFGLGVFFKPGERFRDLVGSPYYVAPGQEGGRGCLPWRLSL</sequence>
<evidence type="ECO:0000256" key="2">
    <source>
        <dbReference type="ARBA" id="ARBA00022679"/>
    </source>
</evidence>
<proteinExistence type="predicted"/>
<dbReference type="InterPro" id="IPR050205">
    <property type="entry name" value="CDPK_Ser/Thr_kinases"/>
</dbReference>
<feature type="domain" description="Protein kinase" evidence="6">
    <location>
        <begin position="1"/>
        <end position="78"/>
    </location>
</feature>
<dbReference type="GO" id="GO:0004674">
    <property type="term" value="F:protein serine/threonine kinase activity"/>
    <property type="evidence" value="ECO:0007669"/>
    <property type="project" value="UniProtKB-KW"/>
</dbReference>
<keyword evidence="5" id="KW-0067">ATP-binding</keyword>
<organism evidence="7 8">
    <name type="scientific">Haematococcus lacustris</name>
    <name type="common">Green alga</name>
    <name type="synonym">Haematococcus pluvialis</name>
    <dbReference type="NCBI Taxonomy" id="44745"/>
    <lineage>
        <taxon>Eukaryota</taxon>
        <taxon>Viridiplantae</taxon>
        <taxon>Chlorophyta</taxon>
        <taxon>core chlorophytes</taxon>
        <taxon>Chlorophyceae</taxon>
        <taxon>CS clade</taxon>
        <taxon>Chlamydomonadales</taxon>
        <taxon>Haematococcaceae</taxon>
        <taxon>Haematococcus</taxon>
    </lineage>
</organism>
<evidence type="ECO:0000256" key="5">
    <source>
        <dbReference type="ARBA" id="ARBA00022840"/>
    </source>
</evidence>
<keyword evidence="8" id="KW-1185">Reference proteome</keyword>
<keyword evidence="1" id="KW-0723">Serine/threonine-protein kinase</keyword>
<dbReference type="AlphaFoldDB" id="A0A6A0AKI6"/>
<dbReference type="InterPro" id="IPR000719">
    <property type="entry name" value="Prot_kinase_dom"/>
</dbReference>
<dbReference type="EMBL" id="BLLF01006536">
    <property type="protein sequence ID" value="GFH32337.1"/>
    <property type="molecule type" value="Genomic_DNA"/>
</dbReference>
<gene>
    <name evidence="7" type="ORF">HaLaN_31544</name>
</gene>
<dbReference type="Pfam" id="PF00069">
    <property type="entry name" value="Pkinase"/>
    <property type="match status" value="1"/>
</dbReference>